<evidence type="ECO:0000313" key="2">
    <source>
        <dbReference type="Proteomes" id="UP000000702"/>
    </source>
</evidence>
<reference evidence="1 2" key="2">
    <citation type="journal article" date="2012" name="Proc. Natl. Acad. Sci. U.S.A.">
        <title>Antigenic diversity is generated by distinct evolutionary mechanisms in African trypanosome species.</title>
        <authorList>
            <person name="Jackson A.P."/>
            <person name="Berry A."/>
            <person name="Aslett M."/>
            <person name="Allison H.C."/>
            <person name="Burton P."/>
            <person name="Vavrova-Anderson J."/>
            <person name="Brown R."/>
            <person name="Browne H."/>
            <person name="Corton N."/>
            <person name="Hauser H."/>
            <person name="Gamble J."/>
            <person name="Gilderthorp R."/>
            <person name="Marcello L."/>
            <person name="McQuillan J."/>
            <person name="Otto T.D."/>
            <person name="Quail M.A."/>
            <person name="Sanders M.J."/>
            <person name="van Tonder A."/>
            <person name="Ginger M.L."/>
            <person name="Field M.C."/>
            <person name="Barry J.D."/>
            <person name="Hertz-Fowler C."/>
            <person name="Berriman M."/>
        </authorList>
    </citation>
    <scope>NUCLEOTIDE SEQUENCE [LARGE SCALE GENOMIC DNA]</scope>
    <source>
        <strain evidence="1 2">IL3000</strain>
    </source>
</reference>
<evidence type="ECO:0000313" key="1">
    <source>
        <dbReference type="EMBL" id="CCD13063.1"/>
    </source>
</evidence>
<sequence length="183" mass="21112">MCEALETVPIGHPRREIRSGIPSGKRNYCGGDVYINHDPVREGHWHEPLEHHLKKYYDNNNNNNNNNNIEITNTRMHTWIWIWMCICMYVCVCVEMHSTEGRNEVLGEEAPKRFMSSMEKENGSLQHRCGAKPQCHPIQHPNPHCHIRHAIKSMKDTAAAQGQGLEIVLQKKTVKHSLYTPLS</sequence>
<protein>
    <submittedName>
        <fullName evidence="1">WGS project CAEQ00000000 data, annotated contig 1588</fullName>
    </submittedName>
</protein>
<dbReference type="EMBL" id="CAEQ01001005">
    <property type="protein sequence ID" value="CCD13063.1"/>
    <property type="molecule type" value="Genomic_DNA"/>
</dbReference>
<name>F9W798_TRYCI</name>
<accession>F9W798</accession>
<organism evidence="1 2">
    <name type="scientific">Trypanosoma congolense (strain IL3000)</name>
    <dbReference type="NCBI Taxonomy" id="1068625"/>
    <lineage>
        <taxon>Eukaryota</taxon>
        <taxon>Discoba</taxon>
        <taxon>Euglenozoa</taxon>
        <taxon>Kinetoplastea</taxon>
        <taxon>Metakinetoplastina</taxon>
        <taxon>Trypanosomatida</taxon>
        <taxon>Trypanosomatidae</taxon>
        <taxon>Trypanosoma</taxon>
        <taxon>Nannomonas</taxon>
    </lineage>
</organism>
<dbReference type="Proteomes" id="UP000000702">
    <property type="component" value="Unassembled WGS sequence"/>
</dbReference>
<comment type="caution">
    <text evidence="1">The sequence shown here is derived from an EMBL/GenBank/DDBJ whole genome shotgun (WGS) entry which is preliminary data.</text>
</comment>
<gene>
    <name evidence="1" type="ORF">TCIL3000_0_38790</name>
</gene>
<dbReference type="VEuPathDB" id="TriTrypDB:TcIL3000_0_38790"/>
<keyword evidence="2" id="KW-1185">Reference proteome</keyword>
<dbReference type="AlphaFoldDB" id="F9W798"/>
<reference evidence="2" key="1">
    <citation type="submission" date="2011-07" db="EMBL/GenBank/DDBJ databases">
        <title>Divergent evolution of antigenic variation in African trypanosomes.</title>
        <authorList>
            <person name="Jackson A.P."/>
            <person name="Berry A."/>
            <person name="Allison H.C."/>
            <person name="Burton P."/>
            <person name="Anderson J."/>
            <person name="Aslett M."/>
            <person name="Brown R."/>
            <person name="Corton N."/>
            <person name="Harris D."/>
            <person name="Hauser H."/>
            <person name="Gamble J."/>
            <person name="Gilderthorp R."/>
            <person name="McQuillan J."/>
            <person name="Quail M.A."/>
            <person name="Sanders M."/>
            <person name="Van Tonder A."/>
            <person name="Ginger M.L."/>
            <person name="Donelson J.E."/>
            <person name="Field M.C."/>
            <person name="Barry J.D."/>
            <person name="Berriman M."/>
            <person name="Hertz-Fowler C."/>
        </authorList>
    </citation>
    <scope>NUCLEOTIDE SEQUENCE [LARGE SCALE GENOMIC DNA]</scope>
    <source>
        <strain evidence="2">IL3000</strain>
    </source>
</reference>
<proteinExistence type="predicted"/>